<feature type="domain" description="GGDEF" evidence="5">
    <location>
        <begin position="168"/>
        <end position="300"/>
    </location>
</feature>
<dbReference type="Pfam" id="PF00990">
    <property type="entry name" value="GGDEF"/>
    <property type="match status" value="2"/>
</dbReference>
<dbReference type="InterPro" id="IPR043128">
    <property type="entry name" value="Rev_trsase/Diguanyl_cyclase"/>
</dbReference>
<dbReference type="GO" id="GO:0052621">
    <property type="term" value="F:diguanylate cyclase activity"/>
    <property type="evidence" value="ECO:0007669"/>
    <property type="project" value="UniProtKB-EC"/>
</dbReference>
<evidence type="ECO:0000256" key="3">
    <source>
        <dbReference type="SAM" id="Coils"/>
    </source>
</evidence>
<dbReference type="CDD" id="cd01949">
    <property type="entry name" value="GGDEF"/>
    <property type="match status" value="1"/>
</dbReference>
<keyword evidence="7" id="KW-1185">Reference proteome</keyword>
<dbReference type="GO" id="GO:1902201">
    <property type="term" value="P:negative regulation of bacterial-type flagellum-dependent cell motility"/>
    <property type="evidence" value="ECO:0007669"/>
    <property type="project" value="TreeGrafter"/>
</dbReference>
<evidence type="ECO:0000256" key="1">
    <source>
        <dbReference type="ARBA" id="ARBA00012528"/>
    </source>
</evidence>
<dbReference type="InterPro" id="IPR050469">
    <property type="entry name" value="Diguanylate_Cyclase"/>
</dbReference>
<evidence type="ECO:0000256" key="4">
    <source>
        <dbReference type="SAM" id="Phobius"/>
    </source>
</evidence>
<evidence type="ECO:0000313" key="6">
    <source>
        <dbReference type="EMBL" id="QDT73678.1"/>
    </source>
</evidence>
<feature type="coiled-coil region" evidence="3">
    <location>
        <begin position="103"/>
        <end position="137"/>
    </location>
</feature>
<name>A0A517TZ73_9BACT</name>
<keyword evidence="4" id="KW-0472">Membrane</keyword>
<protein>
    <recommendedName>
        <fullName evidence="1">diguanylate cyclase</fullName>
        <ecNumber evidence="1">2.7.7.65</ecNumber>
    </recommendedName>
</protein>
<keyword evidence="3" id="KW-0175">Coiled coil</keyword>
<dbReference type="PROSITE" id="PS50887">
    <property type="entry name" value="GGDEF"/>
    <property type="match status" value="1"/>
</dbReference>
<dbReference type="GO" id="GO:0005886">
    <property type="term" value="C:plasma membrane"/>
    <property type="evidence" value="ECO:0007669"/>
    <property type="project" value="TreeGrafter"/>
</dbReference>
<gene>
    <name evidence="6" type="primary">pleD_1</name>
    <name evidence="6" type="ORF">I41_28680</name>
</gene>
<dbReference type="EC" id="2.7.7.65" evidence="1"/>
<accession>A0A517TZ73</accession>
<dbReference type="KEGG" id="llh:I41_28680"/>
<dbReference type="InterPro" id="IPR029787">
    <property type="entry name" value="Nucleotide_cyclase"/>
</dbReference>
<dbReference type="PANTHER" id="PTHR45138:SF9">
    <property type="entry name" value="DIGUANYLATE CYCLASE DGCM-RELATED"/>
    <property type="match status" value="1"/>
</dbReference>
<dbReference type="PANTHER" id="PTHR45138">
    <property type="entry name" value="REGULATORY COMPONENTS OF SENSORY TRANSDUCTION SYSTEM"/>
    <property type="match status" value="1"/>
</dbReference>
<keyword evidence="4" id="KW-1133">Transmembrane helix</keyword>
<evidence type="ECO:0000259" key="5">
    <source>
        <dbReference type="PROSITE" id="PS50887"/>
    </source>
</evidence>
<sequence>MTVFFLNCLTNAVLALISMLVGSMATLVALKLRRPRAGSGAPSATSPEDSERTNRAIEQIRQLAEDVANDVGDHNVALEGWSDQLDAARQKSDDQGPEIQYVVSGMLEANRQLSARLEEAERKIACQADEIRTQQADARTDALTNLPNRRAFDVELAATLGRLANNGDPCSLIIFDIDHFKQFNDAHGHLAGDEVLRSVARTLSNQIRTPSTAARYGGEEFAVILPATTAERAQTAAERVRAAIEKTSVVHEGKTLRVTASIGVSGALQGDRQRDIVRRADEAVYAAKAAGRNCSYWHDGCTALPVAPAHEASSAGSALMSGKPTSTLGPITVEAASLPSRQRFVESLAARQQESKNGDAPLSLLCFSLLEFPQVNQLDKEDSVRLLCDYVATGINSAFRDVDLIGGLGRGEFIVALPGTTERSARIVGERVRTSIASQSIPTVDGPTHLEIAVAVAAVECDGSIDDAISCVRHDALAKSGLEAELASSV</sequence>
<dbReference type="SMART" id="SM00267">
    <property type="entry name" value="GGDEF"/>
    <property type="match status" value="1"/>
</dbReference>
<dbReference type="NCBIfam" id="TIGR00254">
    <property type="entry name" value="GGDEF"/>
    <property type="match status" value="1"/>
</dbReference>
<dbReference type="SUPFAM" id="SSF55073">
    <property type="entry name" value="Nucleotide cyclase"/>
    <property type="match status" value="2"/>
</dbReference>
<keyword evidence="4" id="KW-0812">Transmembrane</keyword>
<dbReference type="Proteomes" id="UP000317909">
    <property type="component" value="Chromosome"/>
</dbReference>
<dbReference type="OrthoDB" id="244535at2"/>
<dbReference type="EMBL" id="CP036339">
    <property type="protein sequence ID" value="QDT73678.1"/>
    <property type="molecule type" value="Genomic_DNA"/>
</dbReference>
<dbReference type="FunFam" id="3.30.70.270:FF:000001">
    <property type="entry name" value="Diguanylate cyclase domain protein"/>
    <property type="match status" value="1"/>
</dbReference>
<comment type="catalytic activity">
    <reaction evidence="2">
        <text>2 GTP = 3',3'-c-di-GMP + 2 diphosphate</text>
        <dbReference type="Rhea" id="RHEA:24898"/>
        <dbReference type="ChEBI" id="CHEBI:33019"/>
        <dbReference type="ChEBI" id="CHEBI:37565"/>
        <dbReference type="ChEBI" id="CHEBI:58805"/>
        <dbReference type="EC" id="2.7.7.65"/>
    </reaction>
</comment>
<dbReference type="GO" id="GO:0043709">
    <property type="term" value="P:cell adhesion involved in single-species biofilm formation"/>
    <property type="evidence" value="ECO:0007669"/>
    <property type="project" value="TreeGrafter"/>
</dbReference>
<evidence type="ECO:0000313" key="7">
    <source>
        <dbReference type="Proteomes" id="UP000317909"/>
    </source>
</evidence>
<evidence type="ECO:0000256" key="2">
    <source>
        <dbReference type="ARBA" id="ARBA00034247"/>
    </source>
</evidence>
<dbReference type="AlphaFoldDB" id="A0A517TZ73"/>
<organism evidence="6 7">
    <name type="scientific">Lacipirellula limnantheis</name>
    <dbReference type="NCBI Taxonomy" id="2528024"/>
    <lineage>
        <taxon>Bacteria</taxon>
        <taxon>Pseudomonadati</taxon>
        <taxon>Planctomycetota</taxon>
        <taxon>Planctomycetia</taxon>
        <taxon>Pirellulales</taxon>
        <taxon>Lacipirellulaceae</taxon>
        <taxon>Lacipirellula</taxon>
    </lineage>
</organism>
<feature type="transmembrane region" description="Helical" evidence="4">
    <location>
        <begin position="12"/>
        <end position="30"/>
    </location>
</feature>
<reference evidence="6 7" key="1">
    <citation type="submission" date="2019-02" db="EMBL/GenBank/DDBJ databases">
        <title>Deep-cultivation of Planctomycetes and their phenomic and genomic characterization uncovers novel biology.</title>
        <authorList>
            <person name="Wiegand S."/>
            <person name="Jogler M."/>
            <person name="Boedeker C."/>
            <person name="Pinto D."/>
            <person name="Vollmers J."/>
            <person name="Rivas-Marin E."/>
            <person name="Kohn T."/>
            <person name="Peeters S.H."/>
            <person name="Heuer A."/>
            <person name="Rast P."/>
            <person name="Oberbeckmann S."/>
            <person name="Bunk B."/>
            <person name="Jeske O."/>
            <person name="Meyerdierks A."/>
            <person name="Storesund J.E."/>
            <person name="Kallscheuer N."/>
            <person name="Luecker S."/>
            <person name="Lage O.M."/>
            <person name="Pohl T."/>
            <person name="Merkel B.J."/>
            <person name="Hornburger P."/>
            <person name="Mueller R.-W."/>
            <person name="Bruemmer F."/>
            <person name="Labrenz M."/>
            <person name="Spormann A.M."/>
            <person name="Op den Camp H."/>
            <person name="Overmann J."/>
            <person name="Amann R."/>
            <person name="Jetten M.S.M."/>
            <person name="Mascher T."/>
            <person name="Medema M.H."/>
            <person name="Devos D.P."/>
            <person name="Kaster A.-K."/>
            <person name="Ovreas L."/>
            <person name="Rohde M."/>
            <person name="Galperin M.Y."/>
            <person name="Jogler C."/>
        </authorList>
    </citation>
    <scope>NUCLEOTIDE SEQUENCE [LARGE SCALE GENOMIC DNA]</scope>
    <source>
        <strain evidence="6 7">I41</strain>
    </source>
</reference>
<proteinExistence type="predicted"/>
<dbReference type="InterPro" id="IPR000160">
    <property type="entry name" value="GGDEF_dom"/>
</dbReference>
<dbReference type="Gene3D" id="3.30.70.270">
    <property type="match status" value="2"/>
</dbReference>